<dbReference type="GO" id="GO:0005634">
    <property type="term" value="C:nucleus"/>
    <property type="evidence" value="ECO:0007669"/>
    <property type="project" value="UniProtKB-SubCell"/>
</dbReference>
<dbReference type="PROSITE" id="PS50071">
    <property type="entry name" value="HOMEOBOX_2"/>
    <property type="match status" value="1"/>
</dbReference>
<keyword evidence="3 4" id="KW-0539">Nucleus</keyword>
<evidence type="ECO:0000256" key="1">
    <source>
        <dbReference type="ARBA" id="ARBA00023125"/>
    </source>
</evidence>
<dbReference type="GO" id="GO:0006355">
    <property type="term" value="P:regulation of DNA-templated transcription"/>
    <property type="evidence" value="ECO:0007669"/>
    <property type="project" value="InterPro"/>
</dbReference>
<proteinExistence type="predicted"/>
<keyword evidence="1 4" id="KW-0238">DNA-binding</keyword>
<dbReference type="SUPFAM" id="SSF46689">
    <property type="entry name" value="Homeodomain-like"/>
    <property type="match status" value="1"/>
</dbReference>
<protein>
    <recommendedName>
        <fullName evidence="6">Homeobox domain-containing protein</fullName>
    </recommendedName>
</protein>
<dbReference type="InterPro" id="IPR009057">
    <property type="entry name" value="Homeodomain-like_sf"/>
</dbReference>
<comment type="subcellular location">
    <subcellularLocation>
        <location evidence="4">Nucleus</location>
    </subcellularLocation>
</comment>
<feature type="region of interest" description="Disordered" evidence="5">
    <location>
        <begin position="150"/>
        <end position="170"/>
    </location>
</feature>
<evidence type="ECO:0000259" key="6">
    <source>
        <dbReference type="PROSITE" id="PS50071"/>
    </source>
</evidence>
<feature type="compositionally biased region" description="Polar residues" evidence="5">
    <location>
        <begin position="334"/>
        <end position="345"/>
    </location>
</feature>
<feature type="region of interest" description="Disordered" evidence="5">
    <location>
        <begin position="219"/>
        <end position="244"/>
    </location>
</feature>
<accession>A0AAW2ZJZ7</accession>
<dbReference type="Pfam" id="PF05920">
    <property type="entry name" value="Homeobox_KN"/>
    <property type="match status" value="1"/>
</dbReference>
<dbReference type="SMART" id="SM00389">
    <property type="entry name" value="HOX"/>
    <property type="match status" value="1"/>
</dbReference>
<feature type="DNA-binding region" description="Homeobox" evidence="4">
    <location>
        <begin position="46"/>
        <end position="102"/>
    </location>
</feature>
<name>A0AAW2ZJZ7_9EUKA</name>
<gene>
    <name evidence="7" type="ORF">AKO1_011421</name>
</gene>
<feature type="domain" description="Homeobox" evidence="6">
    <location>
        <begin position="44"/>
        <end position="101"/>
    </location>
</feature>
<dbReference type="PANTHER" id="PTHR11850">
    <property type="entry name" value="HOMEOBOX PROTEIN TRANSCRIPTION FACTORS"/>
    <property type="match status" value="1"/>
</dbReference>
<dbReference type="Gene3D" id="1.10.10.60">
    <property type="entry name" value="Homeodomain-like"/>
    <property type="match status" value="1"/>
</dbReference>
<feature type="compositionally biased region" description="Low complexity" evidence="5">
    <location>
        <begin position="346"/>
        <end position="355"/>
    </location>
</feature>
<evidence type="ECO:0000313" key="7">
    <source>
        <dbReference type="EMBL" id="KAL0489714.1"/>
    </source>
</evidence>
<dbReference type="InterPro" id="IPR001356">
    <property type="entry name" value="HD"/>
</dbReference>
<evidence type="ECO:0000256" key="3">
    <source>
        <dbReference type="ARBA" id="ARBA00023242"/>
    </source>
</evidence>
<dbReference type="AlphaFoldDB" id="A0AAW2ZJZ7"/>
<dbReference type="CDD" id="cd00086">
    <property type="entry name" value="homeodomain"/>
    <property type="match status" value="1"/>
</dbReference>
<feature type="compositionally biased region" description="Basic and acidic residues" evidence="5">
    <location>
        <begin position="105"/>
        <end position="114"/>
    </location>
</feature>
<dbReference type="EMBL" id="JAOPGA020001594">
    <property type="protein sequence ID" value="KAL0489714.1"/>
    <property type="molecule type" value="Genomic_DNA"/>
</dbReference>
<dbReference type="InterPro" id="IPR050224">
    <property type="entry name" value="TALE_homeobox"/>
</dbReference>
<evidence type="ECO:0000256" key="5">
    <source>
        <dbReference type="SAM" id="MobiDB-lite"/>
    </source>
</evidence>
<reference evidence="7 8" key="1">
    <citation type="submission" date="2024-03" db="EMBL/GenBank/DDBJ databases">
        <title>The Acrasis kona genome and developmental transcriptomes reveal deep origins of eukaryotic multicellular pathways.</title>
        <authorList>
            <person name="Sheikh S."/>
            <person name="Fu C.-J."/>
            <person name="Brown M.W."/>
            <person name="Baldauf S.L."/>
        </authorList>
    </citation>
    <scope>NUCLEOTIDE SEQUENCE [LARGE SCALE GENOMIC DNA]</scope>
    <source>
        <strain evidence="7 8">ATCC MYA-3509</strain>
    </source>
</reference>
<evidence type="ECO:0000313" key="8">
    <source>
        <dbReference type="Proteomes" id="UP001431209"/>
    </source>
</evidence>
<organism evidence="7 8">
    <name type="scientific">Acrasis kona</name>
    <dbReference type="NCBI Taxonomy" id="1008807"/>
    <lineage>
        <taxon>Eukaryota</taxon>
        <taxon>Discoba</taxon>
        <taxon>Heterolobosea</taxon>
        <taxon>Tetramitia</taxon>
        <taxon>Eutetramitia</taxon>
        <taxon>Acrasidae</taxon>
        <taxon>Acrasis</taxon>
    </lineage>
</organism>
<dbReference type="Proteomes" id="UP001431209">
    <property type="component" value="Unassembled WGS sequence"/>
</dbReference>
<feature type="region of interest" description="Disordered" evidence="5">
    <location>
        <begin position="105"/>
        <end position="132"/>
    </location>
</feature>
<feature type="compositionally biased region" description="Polar residues" evidence="5">
    <location>
        <begin position="150"/>
        <end position="165"/>
    </location>
</feature>
<keyword evidence="8" id="KW-1185">Reference proteome</keyword>
<dbReference type="InterPro" id="IPR008422">
    <property type="entry name" value="KN_HD"/>
</dbReference>
<evidence type="ECO:0000256" key="4">
    <source>
        <dbReference type="PROSITE-ProRule" id="PRU00108"/>
    </source>
</evidence>
<keyword evidence="2 4" id="KW-0371">Homeobox</keyword>
<dbReference type="GO" id="GO:0003677">
    <property type="term" value="F:DNA binding"/>
    <property type="evidence" value="ECO:0007669"/>
    <property type="project" value="UniProtKB-UniRule"/>
</dbReference>
<sequence>MMSAGGTQQLHGASYHQDANGSVTVSLGDDSPIQIPNAATIICRGNLPKAAVEELKNWLFKHFHNPYPSDDDKKVLMSKTNLTMTQVNNWFINARRRIWRPIVEGRHQNGEAKNEGSLSKSPRNNNNNMMGQQQQPINIQPHAATASQNNLMYNPSAPQQTSSSHMAPPFGQHQEDVAEARLLMTSEVEQYLSNTENLNDGNTIEAPKKNPLLVMSMEGVEPTTSSRKRKRSEQVTDPTNDYKSKESFVEENYQSMLDEYYRLRRENVTLKGELNRLSNSFQKMYVDITRRHSNMETKIVEMEALRAHLEVGNSELLKRIDETRKVSLMRPSGSKVTTNETPAFQTSSPTTTSTTHNVLLSASDGAFRAKKQKTNISFIDSNKESSSVLIV</sequence>
<comment type="caution">
    <text evidence="7">The sequence shown here is derived from an EMBL/GenBank/DDBJ whole genome shotgun (WGS) entry which is preliminary data.</text>
</comment>
<evidence type="ECO:0000256" key="2">
    <source>
        <dbReference type="ARBA" id="ARBA00023155"/>
    </source>
</evidence>
<feature type="region of interest" description="Disordered" evidence="5">
    <location>
        <begin position="330"/>
        <end position="355"/>
    </location>
</feature>